<reference evidence="2 3" key="1">
    <citation type="submission" date="2021-12" db="EMBL/GenBank/DDBJ databases">
        <title>Discovery of the Pendulisporaceae a myxobacterial family with distinct sporulation behavior and unique specialized metabolism.</title>
        <authorList>
            <person name="Garcia R."/>
            <person name="Popoff A."/>
            <person name="Bader C.D."/>
            <person name="Loehr J."/>
            <person name="Walesch S."/>
            <person name="Walt C."/>
            <person name="Boldt J."/>
            <person name="Bunk B."/>
            <person name="Haeckl F.J.F.P.J."/>
            <person name="Gunesch A.P."/>
            <person name="Birkelbach J."/>
            <person name="Nuebel U."/>
            <person name="Pietschmann T."/>
            <person name="Bach T."/>
            <person name="Mueller R."/>
        </authorList>
    </citation>
    <scope>NUCLEOTIDE SEQUENCE [LARGE SCALE GENOMIC DNA]</scope>
    <source>
        <strain evidence="2 3">MSr11954</strain>
    </source>
</reference>
<organism evidence="2 3">
    <name type="scientific">Pendulispora albinea</name>
    <dbReference type="NCBI Taxonomy" id="2741071"/>
    <lineage>
        <taxon>Bacteria</taxon>
        <taxon>Pseudomonadati</taxon>
        <taxon>Myxococcota</taxon>
        <taxon>Myxococcia</taxon>
        <taxon>Myxococcales</taxon>
        <taxon>Sorangiineae</taxon>
        <taxon>Pendulisporaceae</taxon>
        <taxon>Pendulispora</taxon>
    </lineage>
</organism>
<dbReference type="InterPro" id="IPR027843">
    <property type="entry name" value="DUF4440"/>
</dbReference>
<dbReference type="RefSeq" id="WP_394825983.1">
    <property type="nucleotide sequence ID" value="NZ_CP089984.1"/>
</dbReference>
<dbReference type="Pfam" id="PF14534">
    <property type="entry name" value="DUF4440"/>
    <property type="match status" value="1"/>
</dbReference>
<evidence type="ECO:0000313" key="2">
    <source>
        <dbReference type="EMBL" id="WXB16358.1"/>
    </source>
</evidence>
<sequence>MSNDERAIREVIRAWMTATKEGDHATVLRLMADDVVFLVPGRPPFGKEAFAAATQVAGGASFEGTNDIEELTVAGDWAFCRCRLSVKVTPPHGDPIRRAGYTLTIFRREPSGAWVLARDANLLTSQ</sequence>
<protein>
    <submittedName>
        <fullName evidence="2">SgcJ/EcaC family oxidoreductase</fullName>
    </submittedName>
</protein>
<gene>
    <name evidence="2" type="ORF">LZC94_03560</name>
</gene>
<feature type="domain" description="DUF4440" evidence="1">
    <location>
        <begin position="8"/>
        <end position="116"/>
    </location>
</feature>
<keyword evidence="3" id="KW-1185">Reference proteome</keyword>
<dbReference type="InterPro" id="IPR011944">
    <property type="entry name" value="Steroid_delta5-4_isomerase"/>
</dbReference>
<name>A0ABZ2LZI2_9BACT</name>
<dbReference type="Proteomes" id="UP001370348">
    <property type="component" value="Chromosome"/>
</dbReference>
<dbReference type="EMBL" id="CP089984">
    <property type="protein sequence ID" value="WXB16358.1"/>
    <property type="molecule type" value="Genomic_DNA"/>
</dbReference>
<evidence type="ECO:0000313" key="3">
    <source>
        <dbReference type="Proteomes" id="UP001370348"/>
    </source>
</evidence>
<accession>A0ABZ2LZI2</accession>
<evidence type="ECO:0000259" key="1">
    <source>
        <dbReference type="Pfam" id="PF14534"/>
    </source>
</evidence>
<dbReference type="NCBIfam" id="TIGR02246">
    <property type="entry name" value="SgcJ/EcaC family oxidoreductase"/>
    <property type="match status" value="1"/>
</dbReference>
<dbReference type="SUPFAM" id="SSF54427">
    <property type="entry name" value="NTF2-like"/>
    <property type="match status" value="1"/>
</dbReference>
<dbReference type="Gene3D" id="3.10.450.50">
    <property type="match status" value="1"/>
</dbReference>
<proteinExistence type="predicted"/>
<dbReference type="InterPro" id="IPR032710">
    <property type="entry name" value="NTF2-like_dom_sf"/>
</dbReference>